<gene>
    <name evidence="4" type="ORF">CF651_22755</name>
</gene>
<dbReference type="InterPro" id="IPR025164">
    <property type="entry name" value="Toastrack_DUF4097"/>
</dbReference>
<feature type="domain" description="DUF4097" evidence="2">
    <location>
        <begin position="116"/>
        <end position="296"/>
    </location>
</feature>
<keyword evidence="5" id="KW-1185">Reference proteome</keyword>
<reference evidence="4 5" key="1">
    <citation type="submission" date="2017-07" db="EMBL/GenBank/DDBJ databases">
        <title>Genome sequencing and assembly of Paenibacillus rigui.</title>
        <authorList>
            <person name="Mayilraj S."/>
        </authorList>
    </citation>
    <scope>NUCLEOTIDE SEQUENCE [LARGE SCALE GENOMIC DNA]</scope>
    <source>
        <strain evidence="4 5">JCM 16352</strain>
    </source>
</reference>
<evidence type="ECO:0000259" key="2">
    <source>
        <dbReference type="Pfam" id="PF13349"/>
    </source>
</evidence>
<sequence length="407" mass="43835">MRKAGRFTAALLLIAVGVAVIVDQYAKLHWTERLMDWWPLLFIALGLEYIWLQSRHGDSDKPLKLDLGGLIFALIISAVVMVSLNSSLLMKGGWTHFTQGQPYDKGTTPITVPDRIERIDLTNQAGNVTIRTGNSDRIEVQTTVYVAEGDPDKAKAIVEQSRVEASTQGSTLNIKTISQEEGKFWGFGKIRIDLIVAIPEQVLRSTKLNLDLSNGSITAEQLVMSQELKGTTTNGAIHITNVEAAELNLQSTNAKIVASKTKGNMKLQTTNGSIEANEHQGDVRLKSTNGQLSAAAITGAIGAETTNGGIHLDHTHAKVDARTTNGSIEVTAAEVQGDWDLQTTHGKIDAALPANGDFRVQGKGQNVTSNTALPLRIHGKEIDGKVGSGQYTINLDTNGSLVVRTSK</sequence>
<dbReference type="Pfam" id="PF13349">
    <property type="entry name" value="DUF4097"/>
    <property type="match status" value="2"/>
</dbReference>
<keyword evidence="1" id="KW-0812">Transmembrane</keyword>
<dbReference type="AlphaFoldDB" id="A0A229UKL4"/>
<dbReference type="Proteomes" id="UP000215509">
    <property type="component" value="Unassembled WGS sequence"/>
</dbReference>
<protein>
    <recommendedName>
        <fullName evidence="6">Adhesin domain-containing protein</fullName>
    </recommendedName>
</protein>
<dbReference type="RefSeq" id="WP_094017182.1">
    <property type="nucleotide sequence ID" value="NZ_NMQW01000036.1"/>
</dbReference>
<evidence type="ECO:0000313" key="4">
    <source>
        <dbReference type="EMBL" id="OXM83936.1"/>
    </source>
</evidence>
<dbReference type="OrthoDB" id="2640165at2"/>
<dbReference type="InterPro" id="IPR043726">
    <property type="entry name" value="LiaI-LiaF-like_TM1"/>
</dbReference>
<name>A0A229UKL4_9BACL</name>
<proteinExistence type="predicted"/>
<comment type="caution">
    <text evidence="4">The sequence shown here is derived from an EMBL/GenBank/DDBJ whole genome shotgun (WGS) entry which is preliminary data.</text>
</comment>
<evidence type="ECO:0008006" key="6">
    <source>
        <dbReference type="Google" id="ProtNLM"/>
    </source>
</evidence>
<feature type="transmembrane region" description="Helical" evidence="1">
    <location>
        <begin position="35"/>
        <end position="52"/>
    </location>
</feature>
<dbReference type="Pfam" id="PF18917">
    <property type="entry name" value="LiaI-LiaF-like_TM1"/>
    <property type="match status" value="1"/>
</dbReference>
<keyword evidence="1" id="KW-0472">Membrane</keyword>
<keyword evidence="1" id="KW-1133">Transmembrane helix</keyword>
<feature type="transmembrane region" description="Helical" evidence="1">
    <location>
        <begin position="64"/>
        <end position="84"/>
    </location>
</feature>
<organism evidence="4 5">
    <name type="scientific">Paenibacillus rigui</name>
    <dbReference type="NCBI Taxonomy" id="554312"/>
    <lineage>
        <taxon>Bacteria</taxon>
        <taxon>Bacillati</taxon>
        <taxon>Bacillota</taxon>
        <taxon>Bacilli</taxon>
        <taxon>Bacillales</taxon>
        <taxon>Paenibacillaceae</taxon>
        <taxon>Paenibacillus</taxon>
    </lineage>
</organism>
<feature type="domain" description="LiaI-LiaF-like transmembrane region" evidence="3">
    <location>
        <begin position="8"/>
        <end position="48"/>
    </location>
</feature>
<dbReference type="EMBL" id="NMQW01000036">
    <property type="protein sequence ID" value="OXM83936.1"/>
    <property type="molecule type" value="Genomic_DNA"/>
</dbReference>
<evidence type="ECO:0000256" key="1">
    <source>
        <dbReference type="SAM" id="Phobius"/>
    </source>
</evidence>
<evidence type="ECO:0000313" key="5">
    <source>
        <dbReference type="Proteomes" id="UP000215509"/>
    </source>
</evidence>
<feature type="domain" description="DUF4097" evidence="2">
    <location>
        <begin position="304"/>
        <end position="363"/>
    </location>
</feature>
<accession>A0A229UKL4</accession>
<evidence type="ECO:0000259" key="3">
    <source>
        <dbReference type="Pfam" id="PF18917"/>
    </source>
</evidence>